<accession>A0A164A3S4</accession>
<dbReference type="EMBL" id="LQNU01000041">
    <property type="protein sequence ID" value="KZE82937.1"/>
    <property type="molecule type" value="Genomic_DNA"/>
</dbReference>
<feature type="chain" id="PRO_5015051822" description="Aspartyl protease" evidence="1">
    <location>
        <begin position="20"/>
        <end position="283"/>
    </location>
</feature>
<dbReference type="Proteomes" id="UP000076630">
    <property type="component" value="Unassembled WGS sequence"/>
</dbReference>
<proteinExistence type="predicted"/>
<keyword evidence="1" id="KW-0732">Signal</keyword>
<dbReference type="GeneID" id="82255651"/>
<evidence type="ECO:0000313" key="3">
    <source>
        <dbReference type="EMBL" id="SEI53360.1"/>
    </source>
</evidence>
<evidence type="ECO:0000256" key="1">
    <source>
        <dbReference type="SAM" id="SignalP"/>
    </source>
</evidence>
<sequence length="283" mass="31695">MQKSLTLLMTICVSLLMNAQVHIPFRLTSYNNIIVKTLVNDKDSLDLMFQIAMQDAAISPMRVHKVENISFDKEEYSPSNKVQIGGQVWNDIAFENNQMSGYESDGKIGMSLFKDKVLEINYDQSEFVVYDGLPTVEGYIAIPILYRNGVMFIDVTSLIGGKGYTHKFYLQSGYSGAILYDDNFAEVNKLSEQLVTISEKELKNAQGKSVITKNAVIGQLEVGGMPLKEVSVGYFAGELKNQPLSVFGADMLKRFNWVISADRAVAWVKPSKYFSSFYFGSTK</sequence>
<dbReference type="AlphaFoldDB" id="A0A164A3S4"/>
<dbReference type="EMBL" id="FNYS01000001">
    <property type="protein sequence ID" value="SEI53360.1"/>
    <property type="molecule type" value="Genomic_DNA"/>
</dbReference>
<keyword evidence="4" id="KW-1185">Reference proteome</keyword>
<gene>
    <name evidence="2" type="ORF">AV926_05165</name>
    <name evidence="3" type="ORF">SAMN04488018_101422</name>
</gene>
<name>A0A164A3S4_9FLAO</name>
<dbReference type="OrthoDB" id="5166556at2"/>
<dbReference type="Proteomes" id="UP000183077">
    <property type="component" value="Unassembled WGS sequence"/>
</dbReference>
<dbReference type="RefSeq" id="WP_038986973.1">
    <property type="nucleotide sequence ID" value="NZ_FNYS01000001.1"/>
</dbReference>
<organism evidence="2 4">
    <name type="scientific">Myroides marinus</name>
    <dbReference type="NCBI Taxonomy" id="703342"/>
    <lineage>
        <taxon>Bacteria</taxon>
        <taxon>Pseudomonadati</taxon>
        <taxon>Bacteroidota</taxon>
        <taxon>Flavobacteriia</taxon>
        <taxon>Flavobacteriales</taxon>
        <taxon>Flavobacteriaceae</taxon>
        <taxon>Myroides</taxon>
    </lineage>
</organism>
<evidence type="ECO:0008006" key="6">
    <source>
        <dbReference type="Google" id="ProtNLM"/>
    </source>
</evidence>
<feature type="signal peptide" evidence="1">
    <location>
        <begin position="1"/>
        <end position="19"/>
    </location>
</feature>
<reference evidence="3 5" key="2">
    <citation type="submission" date="2016-10" db="EMBL/GenBank/DDBJ databases">
        <authorList>
            <person name="de Groot N.N."/>
        </authorList>
    </citation>
    <scope>NUCLEOTIDE SEQUENCE [LARGE SCALE GENOMIC DNA]</scope>
    <source>
        <strain evidence="3 5">DSM 23048</strain>
    </source>
</reference>
<evidence type="ECO:0000313" key="2">
    <source>
        <dbReference type="EMBL" id="KZE82937.1"/>
    </source>
</evidence>
<evidence type="ECO:0000313" key="4">
    <source>
        <dbReference type="Proteomes" id="UP000076630"/>
    </source>
</evidence>
<protein>
    <recommendedName>
        <fullName evidence="6">Aspartyl protease</fullName>
    </recommendedName>
</protein>
<evidence type="ECO:0000313" key="5">
    <source>
        <dbReference type="Proteomes" id="UP000183077"/>
    </source>
</evidence>
<reference evidence="2 4" key="1">
    <citation type="submission" date="2016-01" db="EMBL/GenBank/DDBJ databases">
        <title>Whole genome sequencing of Myroides marinus L41.</title>
        <authorList>
            <person name="Hong K.W."/>
        </authorList>
    </citation>
    <scope>NUCLEOTIDE SEQUENCE [LARGE SCALE GENOMIC DNA]</scope>
    <source>
        <strain evidence="2 4">L41</strain>
    </source>
</reference>